<dbReference type="PANTHER" id="PTHR42855">
    <property type="entry name" value="ABC TRANSPORTER ATP-BINDING SUBUNIT"/>
    <property type="match status" value="1"/>
</dbReference>
<evidence type="ECO:0000313" key="5">
    <source>
        <dbReference type="Proteomes" id="UP001299283"/>
    </source>
</evidence>
<evidence type="ECO:0000313" key="4">
    <source>
        <dbReference type="EMBL" id="MEB3069186.1"/>
    </source>
</evidence>
<dbReference type="EMBL" id="JAYJJQ010000006">
    <property type="protein sequence ID" value="MEB3069186.1"/>
    <property type="molecule type" value="Genomic_DNA"/>
</dbReference>
<dbReference type="SUPFAM" id="SSF52540">
    <property type="entry name" value="P-loop containing nucleoside triphosphate hydrolases"/>
    <property type="match status" value="2"/>
</dbReference>
<accession>A0ABU5YVN5</accession>
<dbReference type="PANTHER" id="PTHR42855:SF1">
    <property type="entry name" value="ABC TRANSPORTER DOMAIN-CONTAINING PROTEIN"/>
    <property type="match status" value="1"/>
</dbReference>
<gene>
    <name evidence="4" type="ORF">K5L39_08305</name>
</gene>
<organism evidence="4 5">
    <name type="scientific">[Mycobacterium] vasticus</name>
    <dbReference type="NCBI Taxonomy" id="2875777"/>
    <lineage>
        <taxon>Bacteria</taxon>
        <taxon>Bacillati</taxon>
        <taxon>Actinomycetota</taxon>
        <taxon>Actinomycetes</taxon>
        <taxon>Mycobacteriales</taxon>
        <taxon>Mycobacteriaceae</taxon>
        <taxon>Mycolicibacter</taxon>
    </lineage>
</organism>
<dbReference type="Proteomes" id="UP001299283">
    <property type="component" value="Unassembled WGS sequence"/>
</dbReference>
<dbReference type="InterPro" id="IPR003439">
    <property type="entry name" value="ABC_transporter-like_ATP-bd"/>
</dbReference>
<feature type="domain" description="ABC transporter" evidence="3">
    <location>
        <begin position="5"/>
        <end position="273"/>
    </location>
</feature>
<dbReference type="InterPro" id="IPR017871">
    <property type="entry name" value="ABC_transporter-like_CS"/>
</dbReference>
<keyword evidence="1" id="KW-0547">Nucleotide-binding</keyword>
<evidence type="ECO:0000259" key="3">
    <source>
        <dbReference type="PROSITE" id="PS50893"/>
    </source>
</evidence>
<feature type="domain" description="ABC transporter" evidence="3">
    <location>
        <begin position="353"/>
        <end position="554"/>
    </location>
</feature>
<name>A0ABU5YVN5_9MYCO</name>
<dbReference type="Gene3D" id="3.40.50.300">
    <property type="entry name" value="P-loop containing nucleotide triphosphate hydrolases"/>
    <property type="match status" value="2"/>
</dbReference>
<dbReference type="InterPro" id="IPR003593">
    <property type="entry name" value="AAA+_ATPase"/>
</dbReference>
<sequence length="554" mass="59903">MTATLVAKDVAGGFAHRTLFEGLDLTVAPGDVVGVVGANGAGKSTLLRILSGDLAPLTGSVNAAPADAFIGWLPQEHERVAGETVAAYIARRTGCAQAALAMDAAAAALADPEAAPAGSDPAEDYSRALDHWLATGAADLDERLPAVLADLGLHGEAVQPESTLMTGLSGGQAARLGLAALMLSRFDIALLDEPTNDLDLDGLDRLEQFVHDLRGGVVLVSHDREFLARSVTRVLELDLAQNTTTVYGGGYESYLEEREINRRHRREQYDEFAERKADLVARARVQREWSSQGVRNAIRKAPDNDKIRRRAATESSEKQAQKVRQMESRIARLEEVAEPRKEWTLQFTIGAAPRSSSVVATLDNAVVRQGEFTLGPVSLQVDAGERIGIVGPNGAGKSTLLRVLLGRREPDAGRASLGANVAIGEIDQARADFTGDARLVDRFEQRVPDWSTADVRTLLAKFGLTADHVERTVDELSPGERTRAGLALLQARGTNVLVLDEPTNHLDLPAIEQLEQALESYDGALLLVTHDRRMLQNVRLDRSWRVEDGRVTEV</sequence>
<dbReference type="InterPro" id="IPR051309">
    <property type="entry name" value="ABCF_ATPase"/>
</dbReference>
<evidence type="ECO:0000256" key="1">
    <source>
        <dbReference type="ARBA" id="ARBA00022741"/>
    </source>
</evidence>
<proteinExistence type="predicted"/>
<dbReference type="GO" id="GO:0005524">
    <property type="term" value="F:ATP binding"/>
    <property type="evidence" value="ECO:0007669"/>
    <property type="project" value="UniProtKB-KW"/>
</dbReference>
<keyword evidence="5" id="KW-1185">Reference proteome</keyword>
<reference evidence="4 5" key="1">
    <citation type="submission" date="2023-12" db="EMBL/GenBank/DDBJ databases">
        <title>Description of new species of Mycobacterium terrae complex isolated from sewage at the Sao Paulo Zoological Park Foundation in Brazil.</title>
        <authorList>
            <person name="Romagnoli C.L."/>
            <person name="Conceicao E.C."/>
            <person name="Machado E."/>
            <person name="Barreto L.B.P.F."/>
            <person name="Sharma A."/>
            <person name="Silva N.M."/>
            <person name="Marques L.E."/>
            <person name="Juliana M.A."/>
            <person name="Lourenco M.C.S."/>
            <person name="Digiampietri L.A."/>
            <person name="Suffys P.N."/>
            <person name="Viana-Niero C."/>
        </authorList>
    </citation>
    <scope>NUCLEOTIDE SEQUENCE [LARGE SCALE GENOMIC DNA]</scope>
    <source>
        <strain evidence="4 5">MYC017</strain>
    </source>
</reference>
<dbReference type="SMART" id="SM00382">
    <property type="entry name" value="AAA"/>
    <property type="match status" value="2"/>
</dbReference>
<dbReference type="PROSITE" id="PS50893">
    <property type="entry name" value="ABC_TRANSPORTER_2"/>
    <property type="match status" value="2"/>
</dbReference>
<dbReference type="InterPro" id="IPR027417">
    <property type="entry name" value="P-loop_NTPase"/>
</dbReference>
<dbReference type="Pfam" id="PF00005">
    <property type="entry name" value="ABC_tran"/>
    <property type="match status" value="2"/>
</dbReference>
<dbReference type="RefSeq" id="WP_225397852.1">
    <property type="nucleotide sequence ID" value="NZ_JAYJJQ010000006.1"/>
</dbReference>
<comment type="caution">
    <text evidence="4">The sequence shown here is derived from an EMBL/GenBank/DDBJ whole genome shotgun (WGS) entry which is preliminary data.</text>
</comment>
<evidence type="ECO:0000256" key="2">
    <source>
        <dbReference type="ARBA" id="ARBA00022840"/>
    </source>
</evidence>
<dbReference type="PROSITE" id="PS00211">
    <property type="entry name" value="ABC_TRANSPORTER_1"/>
    <property type="match status" value="1"/>
</dbReference>
<keyword evidence="2 4" id="KW-0067">ATP-binding</keyword>
<protein>
    <submittedName>
        <fullName evidence="4">ABC-F family ATP-binding cassette domain-containing protein</fullName>
    </submittedName>
</protein>
<dbReference type="CDD" id="cd03221">
    <property type="entry name" value="ABCF_EF-3"/>
    <property type="match status" value="1"/>
</dbReference>